<sequence>MPAKPLPHSMSRQPLNHDWITSYNLLRDCEAQYLADRDKLVPIRLLGHLMNELRDDSSVDHIHRVVSTASDLVQLGKFYIKYLITTFRRNKGPTPAPTEHPSRESFEDLCEDSYHQLLPAQYDHRTAKYYALERDDYRCSVCGAFDYASTKEFPKIATLARQRYSVNKVAAGETNAAHIIPEGLSSGLKFVDVTGDAEEREVARTVLPDGLSEPDKNANPIPLFNPVEFPLDQSQAHQSSSMYSVLRVFGHPPILDELNGTFIHRLENILTLCSHEHSLFNSLDIYFEPTDIENEYYLRAVYEFIRPSKGPGVLVDTVTFAGTDDKPAPSPDYLALHATCCKVAHMLGAAEYLDEIERDFDEVAVEAHFVSSPAVCDALIRSLEVTVIGQRVGV</sequence>
<organism evidence="1 2">
    <name type="scientific">Hypsizygus marmoreus</name>
    <name type="common">White beech mushroom</name>
    <name type="synonym">Agaricus marmoreus</name>
    <dbReference type="NCBI Taxonomy" id="39966"/>
    <lineage>
        <taxon>Eukaryota</taxon>
        <taxon>Fungi</taxon>
        <taxon>Dikarya</taxon>
        <taxon>Basidiomycota</taxon>
        <taxon>Agaricomycotina</taxon>
        <taxon>Agaricomycetes</taxon>
        <taxon>Agaricomycetidae</taxon>
        <taxon>Agaricales</taxon>
        <taxon>Tricholomatineae</taxon>
        <taxon>Lyophyllaceae</taxon>
        <taxon>Hypsizygus</taxon>
    </lineage>
</organism>
<evidence type="ECO:0000313" key="2">
    <source>
        <dbReference type="Proteomes" id="UP000076154"/>
    </source>
</evidence>
<dbReference type="InParanoid" id="A0A369IYJ2"/>
<dbReference type="EMBL" id="LUEZ02000096">
    <property type="protein sequence ID" value="RDB14788.1"/>
    <property type="molecule type" value="Genomic_DNA"/>
</dbReference>
<keyword evidence="2" id="KW-1185">Reference proteome</keyword>
<dbReference type="STRING" id="39966.A0A369IYJ2"/>
<gene>
    <name evidence="1" type="ORF">Hypma_016332</name>
</gene>
<accession>A0A369IYJ2</accession>
<dbReference type="OrthoDB" id="2104739at2759"/>
<dbReference type="AlphaFoldDB" id="A0A369IYJ2"/>
<protein>
    <submittedName>
        <fullName evidence="1">Uncharacterized protein</fullName>
    </submittedName>
</protein>
<dbReference type="Proteomes" id="UP000076154">
    <property type="component" value="Unassembled WGS sequence"/>
</dbReference>
<comment type="caution">
    <text evidence="1">The sequence shown here is derived from an EMBL/GenBank/DDBJ whole genome shotgun (WGS) entry which is preliminary data.</text>
</comment>
<reference evidence="1" key="1">
    <citation type="submission" date="2018-04" db="EMBL/GenBank/DDBJ databases">
        <title>Whole genome sequencing of Hypsizygus marmoreus.</title>
        <authorList>
            <person name="Choi I.-G."/>
            <person name="Min B."/>
            <person name="Kim J.-G."/>
            <person name="Kim S."/>
            <person name="Oh Y.-L."/>
            <person name="Kong W.-S."/>
            <person name="Park H."/>
            <person name="Jeong J."/>
            <person name="Song E.-S."/>
        </authorList>
    </citation>
    <scope>NUCLEOTIDE SEQUENCE [LARGE SCALE GENOMIC DNA]</scope>
    <source>
        <strain evidence="1">51987-8</strain>
    </source>
</reference>
<proteinExistence type="predicted"/>
<name>A0A369IYJ2_HYPMA</name>
<evidence type="ECO:0000313" key="1">
    <source>
        <dbReference type="EMBL" id="RDB14788.1"/>
    </source>
</evidence>